<reference evidence="1 2" key="1">
    <citation type="submission" date="2019-03" db="EMBL/GenBank/DDBJ databases">
        <title>Genomic Encyclopedia of Type Strains, Phase IV (KMG-IV): sequencing the most valuable type-strain genomes for metagenomic binning, comparative biology and taxonomic classification.</title>
        <authorList>
            <person name="Goeker M."/>
        </authorList>
    </citation>
    <scope>NUCLEOTIDE SEQUENCE [LARGE SCALE GENOMIC DNA]</scope>
    <source>
        <strain evidence="1 2">DSM 25964</strain>
    </source>
</reference>
<name>A0A4R8MAI6_9BACT</name>
<organism evidence="1 2">
    <name type="scientific">Aminivibrio pyruvatiphilus</name>
    <dbReference type="NCBI Taxonomy" id="1005740"/>
    <lineage>
        <taxon>Bacteria</taxon>
        <taxon>Thermotogati</taxon>
        <taxon>Synergistota</taxon>
        <taxon>Synergistia</taxon>
        <taxon>Synergistales</taxon>
        <taxon>Aminobacteriaceae</taxon>
        <taxon>Aminivibrio</taxon>
    </lineage>
</organism>
<protein>
    <recommendedName>
        <fullName evidence="3">Ribbon-helix-helix CopG family protein</fullName>
    </recommendedName>
</protein>
<sequence length="74" mass="8581">MRNITLSIDKEILKRGREYAKRHNISFNSLVRRLVEQTVTADSSQWLEDTFSLMDRAGASSGGETWTRDELHRV</sequence>
<dbReference type="GO" id="GO:0006355">
    <property type="term" value="P:regulation of DNA-templated transcription"/>
    <property type="evidence" value="ECO:0007669"/>
    <property type="project" value="InterPro"/>
</dbReference>
<dbReference type="InterPro" id="IPR045944">
    <property type="entry name" value="DUF6364"/>
</dbReference>
<keyword evidence="2" id="KW-1185">Reference proteome</keyword>
<evidence type="ECO:0000313" key="1">
    <source>
        <dbReference type="EMBL" id="TDY61252.1"/>
    </source>
</evidence>
<comment type="caution">
    <text evidence="1">The sequence shown here is derived from an EMBL/GenBank/DDBJ whole genome shotgun (WGS) entry which is preliminary data.</text>
</comment>
<dbReference type="Proteomes" id="UP000295066">
    <property type="component" value="Unassembled WGS sequence"/>
</dbReference>
<dbReference type="RefSeq" id="WP_133957300.1">
    <property type="nucleotide sequence ID" value="NZ_SORI01000006.1"/>
</dbReference>
<evidence type="ECO:0008006" key="3">
    <source>
        <dbReference type="Google" id="ProtNLM"/>
    </source>
</evidence>
<dbReference type="EMBL" id="SORI01000006">
    <property type="protein sequence ID" value="TDY61252.1"/>
    <property type="molecule type" value="Genomic_DNA"/>
</dbReference>
<dbReference type="Pfam" id="PF19891">
    <property type="entry name" value="DUF6364"/>
    <property type="match status" value="1"/>
</dbReference>
<dbReference type="SUPFAM" id="SSF47598">
    <property type="entry name" value="Ribbon-helix-helix"/>
    <property type="match status" value="1"/>
</dbReference>
<dbReference type="OrthoDB" id="362995at2"/>
<proteinExistence type="predicted"/>
<dbReference type="AlphaFoldDB" id="A0A4R8MAI6"/>
<evidence type="ECO:0000313" key="2">
    <source>
        <dbReference type="Proteomes" id="UP000295066"/>
    </source>
</evidence>
<accession>A0A4R8MAI6</accession>
<gene>
    <name evidence="1" type="ORF">C8D99_106107</name>
</gene>
<dbReference type="InterPro" id="IPR010985">
    <property type="entry name" value="Ribbon_hlx_hlx"/>
</dbReference>